<comment type="caution">
    <text evidence="1">The sequence shown here is derived from an EMBL/GenBank/DDBJ whole genome shotgun (WGS) entry which is preliminary data.</text>
</comment>
<keyword evidence="2" id="KW-1185">Reference proteome</keyword>
<gene>
    <name evidence="1" type="ORF">NE398_17715</name>
</gene>
<proteinExistence type="predicted"/>
<dbReference type="Proteomes" id="UP001141183">
    <property type="component" value="Unassembled WGS sequence"/>
</dbReference>
<reference evidence="1" key="1">
    <citation type="submission" date="2022-05" db="EMBL/GenBank/DDBJ databases">
        <title>Draft genome sequence of Clostridium tertium strain CP3 isolated from Peru.</title>
        <authorList>
            <person name="Hurtado R."/>
            <person name="Lima L."/>
            <person name="Sousa T."/>
            <person name="Jaiswal A.K."/>
            <person name="Tiwari S."/>
            <person name="Maturrano L."/>
            <person name="Brenig B."/>
            <person name="Azevedo V."/>
        </authorList>
    </citation>
    <scope>NUCLEOTIDE SEQUENCE</scope>
    <source>
        <strain evidence="1">CP3</strain>
    </source>
</reference>
<evidence type="ECO:0000313" key="1">
    <source>
        <dbReference type="EMBL" id="MDC4241975.1"/>
    </source>
</evidence>
<evidence type="ECO:0000313" key="2">
    <source>
        <dbReference type="Proteomes" id="UP001141183"/>
    </source>
</evidence>
<accession>A0A9X3XLU6</accession>
<organism evidence="1 2">
    <name type="scientific">Clostridium tertium</name>
    <dbReference type="NCBI Taxonomy" id="1559"/>
    <lineage>
        <taxon>Bacteria</taxon>
        <taxon>Bacillati</taxon>
        <taxon>Bacillota</taxon>
        <taxon>Clostridia</taxon>
        <taxon>Eubacteriales</taxon>
        <taxon>Clostridiaceae</taxon>
        <taxon>Clostridium</taxon>
    </lineage>
</organism>
<dbReference type="EMBL" id="JAMRYU010000022">
    <property type="protein sequence ID" value="MDC4241975.1"/>
    <property type="molecule type" value="Genomic_DNA"/>
</dbReference>
<sequence>MGYGQLASFKASVMQNFPSAREDFALIISRMFNEAIGIYRTRIFETFSPIYWINCLIFLPKKSFGYLGLSQESIIIKVLQCFWWISTPIIIAFRTKITDYVLSLLNL</sequence>
<dbReference type="AlphaFoldDB" id="A0A9X3XLU6"/>
<protein>
    <submittedName>
        <fullName evidence="1">Uncharacterized protein</fullName>
    </submittedName>
</protein>
<name>A0A9X3XLU6_9CLOT</name>